<dbReference type="GO" id="GO:0003677">
    <property type="term" value="F:DNA binding"/>
    <property type="evidence" value="ECO:0007669"/>
    <property type="project" value="UniProtKB-KW"/>
</dbReference>
<dbReference type="CDD" id="cd00093">
    <property type="entry name" value="HTH_XRE"/>
    <property type="match status" value="1"/>
</dbReference>
<dbReference type="Gene3D" id="1.10.260.40">
    <property type="entry name" value="lambda repressor-like DNA-binding domains"/>
    <property type="match status" value="1"/>
</dbReference>
<evidence type="ECO:0000256" key="1">
    <source>
        <dbReference type="ARBA" id="ARBA00023125"/>
    </source>
</evidence>
<evidence type="ECO:0000313" key="3">
    <source>
        <dbReference type="EMBL" id="NBI07642.1"/>
    </source>
</evidence>
<evidence type="ECO:0000313" key="4">
    <source>
        <dbReference type="Proteomes" id="UP000467132"/>
    </source>
</evidence>
<accession>A0A845R2I6</accession>
<organism evidence="3 4">
    <name type="scientific">Senegalia massiliensis</name>
    <dbReference type="NCBI Taxonomy" id="1720316"/>
    <lineage>
        <taxon>Bacteria</taxon>
        <taxon>Bacillati</taxon>
        <taxon>Bacillota</taxon>
        <taxon>Clostridia</taxon>
        <taxon>Eubacteriales</taxon>
        <taxon>Clostridiaceae</taxon>
        <taxon>Senegalia</taxon>
    </lineage>
</organism>
<sequence>MKQNNSKEKHNNISKYRKKLGYTQKEFAEKLEITQQALSQIENGKLKININIVEKILKEFKSVTFDELLKTNRMSIYITKDNQELLKQYSKEIKGNLNYTISEHELYTLTINNLIKLALDSNIKDIETKGLIKK</sequence>
<keyword evidence="1" id="KW-0238">DNA-binding</keyword>
<dbReference type="InterPro" id="IPR010982">
    <property type="entry name" value="Lambda_DNA-bd_dom_sf"/>
</dbReference>
<comment type="caution">
    <text evidence="3">The sequence shown here is derived from an EMBL/GenBank/DDBJ whole genome shotgun (WGS) entry which is preliminary data.</text>
</comment>
<dbReference type="InterPro" id="IPR001387">
    <property type="entry name" value="Cro/C1-type_HTH"/>
</dbReference>
<dbReference type="InterPro" id="IPR050807">
    <property type="entry name" value="TransReg_Diox_bact_type"/>
</dbReference>
<dbReference type="PANTHER" id="PTHR46797:SF1">
    <property type="entry name" value="METHYLPHOSPHONATE SYNTHASE"/>
    <property type="match status" value="1"/>
</dbReference>
<dbReference type="RefSeq" id="WP_160198112.1">
    <property type="nucleotide sequence ID" value="NZ_QXXA01000013.1"/>
</dbReference>
<reference evidence="3 4" key="1">
    <citation type="submission" date="2018-08" db="EMBL/GenBank/DDBJ databases">
        <title>Murine metabolic-syndrome-specific gut microbial biobank.</title>
        <authorList>
            <person name="Liu C."/>
        </authorList>
    </citation>
    <scope>NUCLEOTIDE SEQUENCE [LARGE SCALE GENOMIC DNA]</scope>
    <source>
        <strain evidence="3 4">583</strain>
    </source>
</reference>
<dbReference type="SUPFAM" id="SSF47413">
    <property type="entry name" value="lambda repressor-like DNA-binding domains"/>
    <property type="match status" value="1"/>
</dbReference>
<keyword evidence="4" id="KW-1185">Reference proteome</keyword>
<gene>
    <name evidence="3" type="ORF">D3Z33_12340</name>
</gene>
<evidence type="ECO:0000259" key="2">
    <source>
        <dbReference type="PROSITE" id="PS50943"/>
    </source>
</evidence>
<feature type="domain" description="HTH cro/C1-type" evidence="2">
    <location>
        <begin position="13"/>
        <end position="68"/>
    </location>
</feature>
<protein>
    <submittedName>
        <fullName evidence="3">XRE family transcriptional regulator</fullName>
    </submittedName>
</protein>
<dbReference type="GO" id="GO:0003700">
    <property type="term" value="F:DNA-binding transcription factor activity"/>
    <property type="evidence" value="ECO:0007669"/>
    <property type="project" value="TreeGrafter"/>
</dbReference>
<dbReference type="GO" id="GO:0005829">
    <property type="term" value="C:cytosol"/>
    <property type="evidence" value="ECO:0007669"/>
    <property type="project" value="TreeGrafter"/>
</dbReference>
<dbReference type="SMART" id="SM00530">
    <property type="entry name" value="HTH_XRE"/>
    <property type="match status" value="1"/>
</dbReference>
<dbReference type="Proteomes" id="UP000467132">
    <property type="component" value="Unassembled WGS sequence"/>
</dbReference>
<dbReference type="Pfam" id="PF01381">
    <property type="entry name" value="HTH_3"/>
    <property type="match status" value="1"/>
</dbReference>
<dbReference type="PANTHER" id="PTHR46797">
    <property type="entry name" value="HTH-TYPE TRANSCRIPTIONAL REGULATOR"/>
    <property type="match status" value="1"/>
</dbReference>
<proteinExistence type="predicted"/>
<dbReference type="EMBL" id="QXXA01000013">
    <property type="protein sequence ID" value="NBI07642.1"/>
    <property type="molecule type" value="Genomic_DNA"/>
</dbReference>
<dbReference type="PROSITE" id="PS50943">
    <property type="entry name" value="HTH_CROC1"/>
    <property type="match status" value="1"/>
</dbReference>
<dbReference type="AlphaFoldDB" id="A0A845R2I6"/>
<dbReference type="OrthoDB" id="1629646at2"/>
<name>A0A845R2I6_9CLOT</name>